<name>A0ABS4JGL4_9BACL</name>
<dbReference type="InterPro" id="IPR052704">
    <property type="entry name" value="ECF_Sigma-70_Domain"/>
</dbReference>
<evidence type="ECO:0000259" key="3">
    <source>
        <dbReference type="Pfam" id="PF08281"/>
    </source>
</evidence>
<evidence type="ECO:0000313" key="5">
    <source>
        <dbReference type="Proteomes" id="UP001519288"/>
    </source>
</evidence>
<keyword evidence="5" id="KW-1185">Reference proteome</keyword>
<dbReference type="NCBIfam" id="NF007214">
    <property type="entry name" value="PRK09636.1"/>
    <property type="match status" value="1"/>
</dbReference>
<dbReference type="Pfam" id="PF04542">
    <property type="entry name" value="Sigma70_r2"/>
    <property type="match status" value="1"/>
</dbReference>
<dbReference type="PANTHER" id="PTHR30173:SF36">
    <property type="entry name" value="ECF RNA POLYMERASE SIGMA FACTOR SIGJ"/>
    <property type="match status" value="1"/>
</dbReference>
<dbReference type="Proteomes" id="UP001519288">
    <property type="component" value="Unassembled WGS sequence"/>
</dbReference>
<gene>
    <name evidence="4" type="ORF">J2Z69_001890</name>
</gene>
<proteinExistence type="predicted"/>
<protein>
    <submittedName>
        <fullName evidence="4">RNA polymerase sigma-70 factor (ECF subfamily)</fullName>
    </submittedName>
</protein>
<organism evidence="4 5">
    <name type="scientific">Paenibacillus shirakamiensis</name>
    <dbReference type="NCBI Taxonomy" id="1265935"/>
    <lineage>
        <taxon>Bacteria</taxon>
        <taxon>Bacillati</taxon>
        <taxon>Bacillota</taxon>
        <taxon>Bacilli</taxon>
        <taxon>Bacillales</taxon>
        <taxon>Paenibacillaceae</taxon>
        <taxon>Paenibacillus</taxon>
    </lineage>
</organism>
<evidence type="ECO:0000313" key="4">
    <source>
        <dbReference type="EMBL" id="MBP2000859.1"/>
    </source>
</evidence>
<dbReference type="InterPro" id="IPR014284">
    <property type="entry name" value="RNA_pol_sigma-70_dom"/>
</dbReference>
<dbReference type="InterPro" id="IPR013324">
    <property type="entry name" value="RNA_pol_sigma_r3/r4-like"/>
</dbReference>
<dbReference type="InterPro" id="IPR032710">
    <property type="entry name" value="NTF2-like_dom_sf"/>
</dbReference>
<dbReference type="Gene3D" id="1.10.1740.10">
    <property type="match status" value="1"/>
</dbReference>
<accession>A0ABS4JGL4</accession>
<dbReference type="SUPFAM" id="SSF54427">
    <property type="entry name" value="NTF2-like"/>
    <property type="match status" value="1"/>
</dbReference>
<dbReference type="EMBL" id="JAGGLD010000002">
    <property type="protein sequence ID" value="MBP2000859.1"/>
    <property type="molecule type" value="Genomic_DNA"/>
</dbReference>
<feature type="domain" description="RNA polymerase sigma factor 70 region 4 type 2" evidence="3">
    <location>
        <begin position="105"/>
        <end position="154"/>
    </location>
</feature>
<dbReference type="SUPFAM" id="SSF88659">
    <property type="entry name" value="Sigma3 and sigma4 domains of RNA polymerase sigma factors"/>
    <property type="match status" value="1"/>
</dbReference>
<sequence length="289" mass="32983">MQELYEQYKGLLFTLAYQLTGSTSDAEDVVQDVFLKIYEVDLELVVEPKAYLCKMVTHRCWDLLKSARKKREQYFGPWLPEPILTSNDESFEFVVRKEMLFYSMLVLLERLSLLERAVFVLREAFGFEYSDIAEMINKSETNCRKMLSRAKVKIGITNEQQIHGDVASEAWVHRFITALEQNNVNAVVSMLAEDVVLVSDGGGKVSAAVHPITSRDLVTRFLLGLVRKSAHEEEGIQVAIRELNGQTGVVIQTTQGVETVVLMHVEGDLLRHLYFVRNPEKLNHVLHHS</sequence>
<evidence type="ECO:0000256" key="1">
    <source>
        <dbReference type="ARBA" id="ARBA00011344"/>
    </source>
</evidence>
<dbReference type="SUPFAM" id="SSF88946">
    <property type="entry name" value="Sigma2 domain of RNA polymerase sigma factors"/>
    <property type="match status" value="1"/>
</dbReference>
<reference evidence="4 5" key="1">
    <citation type="submission" date="2021-03" db="EMBL/GenBank/DDBJ databases">
        <title>Genomic Encyclopedia of Type Strains, Phase IV (KMG-IV): sequencing the most valuable type-strain genomes for metagenomic binning, comparative biology and taxonomic classification.</title>
        <authorList>
            <person name="Goeker M."/>
        </authorList>
    </citation>
    <scope>NUCLEOTIDE SEQUENCE [LARGE SCALE GENOMIC DNA]</scope>
    <source>
        <strain evidence="4 5">DSM 26806</strain>
    </source>
</reference>
<dbReference type="InterPro" id="IPR013249">
    <property type="entry name" value="RNA_pol_sigma70_r4_t2"/>
</dbReference>
<dbReference type="Gene3D" id="3.10.450.50">
    <property type="match status" value="1"/>
</dbReference>
<evidence type="ECO:0000259" key="2">
    <source>
        <dbReference type="Pfam" id="PF04542"/>
    </source>
</evidence>
<feature type="domain" description="RNA polymerase sigma-70 region 2" evidence="2">
    <location>
        <begin position="4"/>
        <end position="69"/>
    </location>
</feature>
<dbReference type="PANTHER" id="PTHR30173">
    <property type="entry name" value="SIGMA 19 FACTOR"/>
    <property type="match status" value="1"/>
</dbReference>
<dbReference type="InterPro" id="IPR007627">
    <property type="entry name" value="RNA_pol_sigma70_r2"/>
</dbReference>
<dbReference type="InterPro" id="IPR036388">
    <property type="entry name" value="WH-like_DNA-bd_sf"/>
</dbReference>
<comment type="subunit">
    <text evidence="1">Interacts transiently with the RNA polymerase catalytic core formed by RpoA, RpoB, RpoC and RpoZ (2 alpha, 1 beta, 1 beta' and 1 omega subunit) to form the RNA polymerase holoenzyme that can initiate transcription.</text>
</comment>
<dbReference type="InterPro" id="IPR013325">
    <property type="entry name" value="RNA_pol_sigma_r2"/>
</dbReference>
<dbReference type="NCBIfam" id="TIGR02937">
    <property type="entry name" value="sigma70-ECF"/>
    <property type="match status" value="1"/>
</dbReference>
<dbReference type="Pfam" id="PF08281">
    <property type="entry name" value="Sigma70_r4_2"/>
    <property type="match status" value="1"/>
</dbReference>
<comment type="caution">
    <text evidence="4">The sequence shown here is derived from an EMBL/GenBank/DDBJ whole genome shotgun (WGS) entry which is preliminary data.</text>
</comment>
<dbReference type="Gene3D" id="1.10.10.10">
    <property type="entry name" value="Winged helix-like DNA-binding domain superfamily/Winged helix DNA-binding domain"/>
    <property type="match status" value="1"/>
</dbReference>